<keyword evidence="2" id="KW-0812">Transmembrane</keyword>
<dbReference type="Gene3D" id="2.40.260.10">
    <property type="entry name" value="Sortase"/>
    <property type="match status" value="1"/>
</dbReference>
<dbReference type="CDD" id="cd05827">
    <property type="entry name" value="Sortase_C"/>
    <property type="match status" value="1"/>
</dbReference>
<keyword evidence="2" id="KW-0472">Membrane</keyword>
<dbReference type="RefSeq" id="WP_404439732.1">
    <property type="nucleotide sequence ID" value="NZ_JAOQBW010000001.1"/>
</dbReference>
<name>A0ABW8KLT5_9BIFI</name>
<reference evidence="3 4" key="1">
    <citation type="submission" date="2022-09" db="EMBL/GenBank/DDBJ databases">
        <title>Genome sequencing of four strains from tibetan pig.</title>
        <authorList>
            <person name="Feng J."/>
        </authorList>
    </citation>
    <scope>NUCLEOTIDE SEQUENCE [LARGE SCALE GENOMIC DNA]</scope>
    <source>
        <strain evidence="3 4">11-1-1</strain>
    </source>
</reference>
<proteinExistence type="predicted"/>
<dbReference type="InterPro" id="IPR042002">
    <property type="entry name" value="Sortase_C"/>
</dbReference>
<dbReference type="NCBIfam" id="TIGR01076">
    <property type="entry name" value="sortase_fam"/>
    <property type="match status" value="1"/>
</dbReference>
<protein>
    <submittedName>
        <fullName evidence="3">Class C sortase</fullName>
    </submittedName>
</protein>
<keyword evidence="4" id="KW-1185">Reference proteome</keyword>
<dbReference type="Pfam" id="PF04203">
    <property type="entry name" value="Sortase"/>
    <property type="match status" value="1"/>
</dbReference>
<dbReference type="EMBL" id="JAOQBW010000001">
    <property type="protein sequence ID" value="MFK3575527.1"/>
    <property type="molecule type" value="Genomic_DNA"/>
</dbReference>
<keyword evidence="2" id="KW-1133">Transmembrane helix</keyword>
<comment type="caution">
    <text evidence="3">The sequence shown here is derived from an EMBL/GenBank/DDBJ whole genome shotgun (WGS) entry which is preliminary data.</text>
</comment>
<evidence type="ECO:0000256" key="2">
    <source>
        <dbReference type="SAM" id="Phobius"/>
    </source>
</evidence>
<dbReference type="InterPro" id="IPR023365">
    <property type="entry name" value="Sortase_dom-sf"/>
</dbReference>
<gene>
    <name evidence="3" type="ORF">OCH74_01385</name>
</gene>
<sequence length="290" mass="31663">MSPSPSSKTRPARRFPVRTVGALLIMVFGAVCLLYPVVAQWRSAIRERSMANDYVTRSARLRESQRRRLLSSAEAYNRRVRAGLTPQANISDESFLQDPDYLGQLSVDGVMATVMIPRISVQLPIYHGTGEASLNVGAGHLYGTSLPIGGKGTNSVIAGHRGLPGALIFTRLNELGKGDTFYIEVLGERHWYRVDATWVVDPTDISHFGIDGDSDYVTLLTCTPYGVNTQRLLVRGTRIAAPRTPQTDDGFYPAGTYALVVALVVAAFACTAMALSRKARRGQVVRHAAR</sequence>
<dbReference type="SUPFAM" id="SSF63817">
    <property type="entry name" value="Sortase"/>
    <property type="match status" value="1"/>
</dbReference>
<organism evidence="3 4">
    <name type="scientific">Bifidobacterium thermacidophilum</name>
    <dbReference type="NCBI Taxonomy" id="246618"/>
    <lineage>
        <taxon>Bacteria</taxon>
        <taxon>Bacillati</taxon>
        <taxon>Actinomycetota</taxon>
        <taxon>Actinomycetes</taxon>
        <taxon>Bifidobacteriales</taxon>
        <taxon>Bifidobacteriaceae</taxon>
        <taxon>Bifidobacterium</taxon>
    </lineage>
</organism>
<keyword evidence="1" id="KW-0378">Hydrolase</keyword>
<evidence type="ECO:0000313" key="4">
    <source>
        <dbReference type="Proteomes" id="UP001620273"/>
    </source>
</evidence>
<accession>A0ABW8KLT5</accession>
<dbReference type="NCBIfam" id="NF033745">
    <property type="entry name" value="class_C_sortase"/>
    <property type="match status" value="1"/>
</dbReference>
<dbReference type="InterPro" id="IPR005754">
    <property type="entry name" value="Sortase"/>
</dbReference>
<evidence type="ECO:0000256" key="1">
    <source>
        <dbReference type="ARBA" id="ARBA00022801"/>
    </source>
</evidence>
<evidence type="ECO:0000313" key="3">
    <source>
        <dbReference type="EMBL" id="MFK3575527.1"/>
    </source>
</evidence>
<feature type="transmembrane region" description="Helical" evidence="2">
    <location>
        <begin position="254"/>
        <end position="276"/>
    </location>
</feature>
<dbReference type="Proteomes" id="UP001620273">
    <property type="component" value="Unassembled WGS sequence"/>
</dbReference>